<dbReference type="PANTHER" id="PTHR10584:SF166">
    <property type="entry name" value="RIBOKINASE"/>
    <property type="match status" value="1"/>
</dbReference>
<dbReference type="Proteomes" id="UP000316256">
    <property type="component" value="Unassembled WGS sequence"/>
</dbReference>
<dbReference type="Pfam" id="PF00294">
    <property type="entry name" value="PfkB"/>
    <property type="match status" value="1"/>
</dbReference>
<dbReference type="SUPFAM" id="SSF53613">
    <property type="entry name" value="Ribokinase-like"/>
    <property type="match status" value="1"/>
</dbReference>
<dbReference type="AlphaFoldDB" id="A0A541BRC6"/>
<feature type="domain" description="Carbohydrate kinase PfkB" evidence="3">
    <location>
        <begin position="16"/>
        <end position="288"/>
    </location>
</feature>
<comment type="caution">
    <text evidence="4">The sequence shown here is derived from an EMBL/GenBank/DDBJ whole genome shotgun (WGS) entry which is preliminary data.</text>
</comment>
<evidence type="ECO:0000313" key="4">
    <source>
        <dbReference type="EMBL" id="TQF74881.1"/>
    </source>
</evidence>
<keyword evidence="1" id="KW-0808">Transferase</keyword>
<dbReference type="Gene3D" id="3.40.1190.20">
    <property type="match status" value="1"/>
</dbReference>
<dbReference type="GO" id="GO:0016301">
    <property type="term" value="F:kinase activity"/>
    <property type="evidence" value="ECO:0007669"/>
    <property type="project" value="UniProtKB-KW"/>
</dbReference>
<accession>A0A541BRC6</accession>
<reference evidence="4 5" key="1">
    <citation type="submission" date="2019-06" db="EMBL/GenBank/DDBJ databases">
        <title>Rhodococcus spaelei sp. nov., isolated from a cave.</title>
        <authorList>
            <person name="Lee S.D."/>
        </authorList>
    </citation>
    <scope>NUCLEOTIDE SEQUENCE [LARGE SCALE GENOMIC DNA]</scope>
    <source>
        <strain evidence="4 5">C9-5</strain>
    </source>
</reference>
<proteinExistence type="predicted"/>
<gene>
    <name evidence="4" type="ORF">FK531_02070</name>
</gene>
<evidence type="ECO:0000313" key="5">
    <source>
        <dbReference type="Proteomes" id="UP000316256"/>
    </source>
</evidence>
<evidence type="ECO:0000256" key="1">
    <source>
        <dbReference type="ARBA" id="ARBA00022679"/>
    </source>
</evidence>
<evidence type="ECO:0000256" key="2">
    <source>
        <dbReference type="ARBA" id="ARBA00022777"/>
    </source>
</evidence>
<dbReference type="RefSeq" id="WP_142094965.1">
    <property type="nucleotide sequence ID" value="NZ_VIGH01000001.1"/>
</dbReference>
<dbReference type="InterPro" id="IPR029056">
    <property type="entry name" value="Ribokinase-like"/>
</dbReference>
<organism evidence="4 5">
    <name type="scientific">Rhodococcus spelaei</name>
    <dbReference type="NCBI Taxonomy" id="2546320"/>
    <lineage>
        <taxon>Bacteria</taxon>
        <taxon>Bacillati</taxon>
        <taxon>Actinomycetota</taxon>
        <taxon>Actinomycetes</taxon>
        <taxon>Mycobacteriales</taxon>
        <taxon>Nocardiaceae</taxon>
        <taxon>Rhodococcus</taxon>
    </lineage>
</organism>
<dbReference type="EMBL" id="VIGH01000001">
    <property type="protein sequence ID" value="TQF74881.1"/>
    <property type="molecule type" value="Genomic_DNA"/>
</dbReference>
<evidence type="ECO:0000259" key="3">
    <source>
        <dbReference type="Pfam" id="PF00294"/>
    </source>
</evidence>
<keyword evidence="2 4" id="KW-0418">Kinase</keyword>
<protein>
    <submittedName>
        <fullName evidence="4">Carbohydrate kinase family protein</fullName>
    </submittedName>
</protein>
<dbReference type="OrthoDB" id="7946249at2"/>
<dbReference type="PANTHER" id="PTHR10584">
    <property type="entry name" value="SUGAR KINASE"/>
    <property type="match status" value="1"/>
</dbReference>
<dbReference type="GO" id="GO:0005829">
    <property type="term" value="C:cytosol"/>
    <property type="evidence" value="ECO:0007669"/>
    <property type="project" value="TreeGrafter"/>
</dbReference>
<dbReference type="InterPro" id="IPR011611">
    <property type="entry name" value="PfkB_dom"/>
</dbReference>
<sequence length="310" mass="31326">MKVVALGVHILDVLARPVAEIPDGQGSQLVEQIKITAAGAAGGTAVTLAKLGAQVHSVGAIGADNAGRMLTMMLEDYGISCEHLVRKPELQTSATVLPIRPNGDRPAFHVIGATAGFTVDDVPLDLIAGATHLHFGAPEFLGGEVAAKILAHARANGVTTSADILAEGNPGLLEWIAPALPHLDYLLPNDEQVLGFTGADTLLDGCRALLERGVGCVAATAGADGAVVVEAGTHITVPAYPVDVVDTTGCGDAFSAGFVRGVGLGMTAAEAAEFGCAAAAQVATGLGSDHGDFDLESLRKFVATEAAGAR</sequence>
<name>A0A541BRC6_9NOCA</name>
<keyword evidence="5" id="KW-1185">Reference proteome</keyword>